<accession>A0A348HEC5</accession>
<evidence type="ECO:0000313" key="4">
    <source>
        <dbReference type="Proteomes" id="UP000267342"/>
    </source>
</evidence>
<dbReference type="RefSeq" id="WP_038277833.1">
    <property type="nucleotide sequence ID" value="NZ_AP018933.1"/>
</dbReference>
<dbReference type="AlphaFoldDB" id="A0A348HEC5"/>
<sequence length="454" mass="50922">MTDAKPRFRQQQDGTFTMRTSDGLQNVITGMGTERDSTQAHRFVFSNNYQDWTQFEAAFVENWLARKSVIIPVEDSTREWREIQHEEAAAIAQEEERAGLQQVIQRAFIDAGIYGGAIIVMLTDQPLDAPLDVTKIGKGGLKGLRVFDRTYVSAVDINMTDVLAGNYMLPNTYTLNGGTQNVHHSHVIRVPGAELPMRLRALNGWWDDSQLRRCLTDIKNAAASNAGIAALIQQANVDIINKKGLYNAIAAGDQDEQIASRYRKFNLMKSLYGLGLLDDNEEYSRNQISFGGLSDVMRAMMEWASGAVGIPITRLFGVQAKGLGNDTAGDQANYFNDIRSGQNGRYKRALRQLDEVLVRSALGHMPDDYAWHWLPLEQMNPNDVAQRQKTQAEKDEIRLNQGVPLSAVLRRLQSEGEYDISDEQIEQEERNEEAERQGEAAGRPAPEVEEEDET</sequence>
<dbReference type="STRING" id="1123510.GCA_000620025_01396"/>
<dbReference type="Proteomes" id="UP000267342">
    <property type="component" value="Chromosome"/>
</dbReference>
<keyword evidence="4" id="KW-1185">Reference proteome</keyword>
<name>A0A348HEC5_9GAMM</name>
<dbReference type="Pfam" id="PF06381">
    <property type="entry name" value="Phage_portal_3"/>
    <property type="match status" value="1"/>
</dbReference>
<organism evidence="3 4">
    <name type="scientific">Zymobacter palmae</name>
    <dbReference type="NCBI Taxonomy" id="33074"/>
    <lineage>
        <taxon>Bacteria</taxon>
        <taxon>Pseudomonadati</taxon>
        <taxon>Pseudomonadota</taxon>
        <taxon>Gammaproteobacteria</taxon>
        <taxon>Oceanospirillales</taxon>
        <taxon>Halomonadaceae</taxon>
        <taxon>Zymobacter group</taxon>
        <taxon>Zymobacter</taxon>
    </lineage>
</organism>
<feature type="region of interest" description="Disordered" evidence="1">
    <location>
        <begin position="414"/>
        <end position="454"/>
    </location>
</feature>
<feature type="domain" description="Anti-CBASS protein Acb1-like N-terminal" evidence="2">
    <location>
        <begin position="54"/>
        <end position="396"/>
    </location>
</feature>
<feature type="compositionally biased region" description="Acidic residues" evidence="1">
    <location>
        <begin position="416"/>
        <end position="432"/>
    </location>
</feature>
<dbReference type="KEGG" id="zpl:ZBT109_1217"/>
<reference evidence="3 4" key="1">
    <citation type="submission" date="2018-09" db="EMBL/GenBank/DDBJ databases">
        <title>Zymobacter palmae IAM14233 (=T109) whole genome analysis.</title>
        <authorList>
            <person name="Yanase H."/>
        </authorList>
    </citation>
    <scope>NUCLEOTIDE SEQUENCE [LARGE SCALE GENOMIC DNA]</scope>
    <source>
        <strain evidence="3 4">IAM14233</strain>
    </source>
</reference>
<evidence type="ECO:0000256" key="1">
    <source>
        <dbReference type="SAM" id="MobiDB-lite"/>
    </source>
</evidence>
<protein>
    <submittedName>
        <fullName evidence="3">Uncharacterized protein conserved in bacteria</fullName>
    </submittedName>
</protein>
<proteinExistence type="predicted"/>
<dbReference type="InterPro" id="IPR006445">
    <property type="entry name" value="Phage-assoc_HI1409"/>
</dbReference>
<evidence type="ECO:0000259" key="2">
    <source>
        <dbReference type="Pfam" id="PF06381"/>
    </source>
</evidence>
<dbReference type="OrthoDB" id="2019396at2"/>
<dbReference type="EMBL" id="AP018933">
    <property type="protein sequence ID" value="BBG29977.1"/>
    <property type="molecule type" value="Genomic_DNA"/>
</dbReference>
<gene>
    <name evidence="3" type="ORF">ZBT109_1217</name>
</gene>
<dbReference type="InterPro" id="IPR024459">
    <property type="entry name" value="Acb1-like_N"/>
</dbReference>
<dbReference type="NCBIfam" id="TIGR01555">
    <property type="entry name" value="phge_rel_HI1409"/>
    <property type="match status" value="1"/>
</dbReference>
<evidence type="ECO:0000313" key="3">
    <source>
        <dbReference type="EMBL" id="BBG29977.1"/>
    </source>
</evidence>